<dbReference type="AlphaFoldDB" id="A0AAD7MA51"/>
<comment type="caution">
    <text evidence="1">The sequence shown here is derived from an EMBL/GenBank/DDBJ whole genome shotgun (WGS) entry which is preliminary data.</text>
</comment>
<feature type="non-terminal residue" evidence="1">
    <location>
        <position position="1"/>
    </location>
</feature>
<sequence length="332" mass="36586">NGLELQNALCHDFVLRRNIRIASSRKGESSSSLDTFVQSTFGSHHACLVNHLASVLNNILHAEAAKAKSGVDVKLLRPMLMDVDSGERFGLGSSQHNDTFGRLLESEPNENQLLNQILDNPADPQTVLKDLNIDPILLLQPQQAPGSSPSASAKPPAVFNLDLPRVPVVPSTVVPGNDLGGLTELLPLPAQTDPTVPRLTRSARLFLAGTGTNPKSLEIFRGSEFFLFMNMREELRWKSSDMTSRKWVEATALYNEHLGSGSVAKRPRALSEKLGEVERTILNRIATNNFQCEHSLPVLVNFHSRTLLIAGKKDNKFWTRHCFSVALIKTES</sequence>
<protein>
    <submittedName>
        <fullName evidence="1">Uncharacterized protein</fullName>
    </submittedName>
</protein>
<feature type="non-terminal residue" evidence="1">
    <location>
        <position position="332"/>
    </location>
</feature>
<evidence type="ECO:0000313" key="2">
    <source>
        <dbReference type="Proteomes" id="UP001221757"/>
    </source>
</evidence>
<reference evidence="1" key="1">
    <citation type="submission" date="2023-03" db="EMBL/GenBank/DDBJ databases">
        <title>Massive genome expansion in bonnet fungi (Mycena s.s.) driven by repeated elements and novel gene families across ecological guilds.</title>
        <authorList>
            <consortium name="Lawrence Berkeley National Laboratory"/>
            <person name="Harder C.B."/>
            <person name="Miyauchi S."/>
            <person name="Viragh M."/>
            <person name="Kuo A."/>
            <person name="Thoen E."/>
            <person name="Andreopoulos B."/>
            <person name="Lu D."/>
            <person name="Skrede I."/>
            <person name="Drula E."/>
            <person name="Henrissat B."/>
            <person name="Morin E."/>
            <person name="Kohler A."/>
            <person name="Barry K."/>
            <person name="LaButti K."/>
            <person name="Morin E."/>
            <person name="Salamov A."/>
            <person name="Lipzen A."/>
            <person name="Mereny Z."/>
            <person name="Hegedus B."/>
            <person name="Baldrian P."/>
            <person name="Stursova M."/>
            <person name="Weitz H."/>
            <person name="Taylor A."/>
            <person name="Grigoriev I.V."/>
            <person name="Nagy L.G."/>
            <person name="Martin F."/>
            <person name="Kauserud H."/>
        </authorList>
    </citation>
    <scope>NUCLEOTIDE SEQUENCE</scope>
    <source>
        <strain evidence="1">CBHHK067</strain>
    </source>
</reference>
<dbReference type="EMBL" id="JARKIE010000005">
    <property type="protein sequence ID" value="KAJ7707568.1"/>
    <property type="molecule type" value="Genomic_DNA"/>
</dbReference>
<dbReference type="Proteomes" id="UP001221757">
    <property type="component" value="Unassembled WGS sequence"/>
</dbReference>
<evidence type="ECO:0000313" key="1">
    <source>
        <dbReference type="EMBL" id="KAJ7707568.1"/>
    </source>
</evidence>
<accession>A0AAD7MA51</accession>
<gene>
    <name evidence="1" type="ORF">B0H17DRAFT_853971</name>
</gene>
<keyword evidence="2" id="KW-1185">Reference proteome</keyword>
<proteinExistence type="predicted"/>
<name>A0AAD7MA51_MYCRO</name>
<organism evidence="1 2">
    <name type="scientific">Mycena rosella</name>
    <name type="common">Pink bonnet</name>
    <name type="synonym">Agaricus rosellus</name>
    <dbReference type="NCBI Taxonomy" id="1033263"/>
    <lineage>
        <taxon>Eukaryota</taxon>
        <taxon>Fungi</taxon>
        <taxon>Dikarya</taxon>
        <taxon>Basidiomycota</taxon>
        <taxon>Agaricomycotina</taxon>
        <taxon>Agaricomycetes</taxon>
        <taxon>Agaricomycetidae</taxon>
        <taxon>Agaricales</taxon>
        <taxon>Marasmiineae</taxon>
        <taxon>Mycenaceae</taxon>
        <taxon>Mycena</taxon>
    </lineage>
</organism>